<evidence type="ECO:0000259" key="6">
    <source>
        <dbReference type="Pfam" id="PF13664"/>
    </source>
</evidence>
<evidence type="ECO:0000256" key="1">
    <source>
        <dbReference type="ARBA" id="ARBA00004370"/>
    </source>
</evidence>
<feature type="transmembrane region" description="Helical" evidence="5">
    <location>
        <begin position="94"/>
        <end position="117"/>
    </location>
</feature>
<comment type="subcellular location">
    <subcellularLocation>
        <location evidence="1">Membrane</location>
    </subcellularLocation>
</comment>
<reference evidence="8" key="1">
    <citation type="submission" date="2014-12" db="EMBL/GenBank/DDBJ databases">
        <title>Genome Sequence of Valsa Canker Pathogens Uncovers a Specific Adaption of Colonization on Woody Bark.</title>
        <authorList>
            <person name="Yin Z."/>
            <person name="Liu H."/>
            <person name="Gao X."/>
            <person name="Li Z."/>
            <person name="Song N."/>
            <person name="Ke X."/>
            <person name="Dai Q."/>
            <person name="Wu Y."/>
            <person name="Sun Y."/>
            <person name="Xu J.-R."/>
            <person name="Kang Z.K."/>
            <person name="Wang L."/>
            <person name="Huang L."/>
        </authorList>
    </citation>
    <scope>NUCLEOTIDE SEQUENCE [LARGE SCALE GENOMIC DNA]</scope>
    <source>
        <strain evidence="8">SXYL134</strain>
    </source>
</reference>
<evidence type="ECO:0000313" key="8">
    <source>
        <dbReference type="Proteomes" id="UP000078576"/>
    </source>
</evidence>
<evidence type="ECO:0000256" key="5">
    <source>
        <dbReference type="SAM" id="Phobius"/>
    </source>
</evidence>
<name>A0A194UUX5_CYTMA</name>
<dbReference type="PANTHER" id="PTHR23241">
    <property type="entry name" value="LATE EMBRYOGENESIS ABUNDANT PLANTS LEA-RELATED"/>
    <property type="match status" value="1"/>
</dbReference>
<dbReference type="AlphaFoldDB" id="A0A194UUX5"/>
<feature type="transmembrane region" description="Helical" evidence="5">
    <location>
        <begin position="55"/>
        <end position="74"/>
    </location>
</feature>
<dbReference type="Proteomes" id="UP000078576">
    <property type="component" value="Unassembled WGS sequence"/>
</dbReference>
<dbReference type="EMBL" id="KN714681">
    <property type="protein sequence ID" value="KUI55517.1"/>
    <property type="molecule type" value="Genomic_DNA"/>
</dbReference>
<accession>A0A194UUX5</accession>
<dbReference type="GO" id="GO:0016020">
    <property type="term" value="C:membrane"/>
    <property type="evidence" value="ECO:0007669"/>
    <property type="project" value="UniProtKB-SubCell"/>
</dbReference>
<evidence type="ECO:0000256" key="3">
    <source>
        <dbReference type="ARBA" id="ARBA00022989"/>
    </source>
</evidence>
<protein>
    <recommendedName>
        <fullName evidence="6">TMEM205-like domain-containing protein</fullName>
    </recommendedName>
</protein>
<gene>
    <name evidence="7" type="ORF">VP1G_02874</name>
</gene>
<keyword evidence="4 5" id="KW-0472">Membrane</keyword>
<feature type="transmembrane region" description="Helical" evidence="5">
    <location>
        <begin position="153"/>
        <end position="176"/>
    </location>
</feature>
<evidence type="ECO:0000256" key="2">
    <source>
        <dbReference type="ARBA" id="ARBA00022692"/>
    </source>
</evidence>
<keyword evidence="3 5" id="KW-1133">Transmembrane helix</keyword>
<keyword evidence="8" id="KW-1185">Reference proteome</keyword>
<dbReference type="OrthoDB" id="1641132at2759"/>
<evidence type="ECO:0000256" key="4">
    <source>
        <dbReference type="ARBA" id="ARBA00023136"/>
    </source>
</evidence>
<evidence type="ECO:0000313" key="7">
    <source>
        <dbReference type="EMBL" id="KUI55517.1"/>
    </source>
</evidence>
<keyword evidence="2 5" id="KW-0812">Transmembrane</keyword>
<proteinExistence type="predicted"/>
<dbReference type="PANTHER" id="PTHR23241:SF106">
    <property type="entry name" value="DUF4149 DOMAIN-CONTAINING PROTEIN"/>
    <property type="match status" value="1"/>
</dbReference>
<organism evidence="7 8">
    <name type="scientific">Cytospora mali</name>
    <name type="common">Apple Valsa canker fungus</name>
    <name type="synonym">Valsa mali</name>
    <dbReference type="NCBI Taxonomy" id="578113"/>
    <lineage>
        <taxon>Eukaryota</taxon>
        <taxon>Fungi</taxon>
        <taxon>Dikarya</taxon>
        <taxon>Ascomycota</taxon>
        <taxon>Pezizomycotina</taxon>
        <taxon>Sordariomycetes</taxon>
        <taxon>Sordariomycetidae</taxon>
        <taxon>Diaporthales</taxon>
        <taxon>Cytosporaceae</taxon>
        <taxon>Cytospora</taxon>
    </lineage>
</organism>
<feature type="domain" description="TMEM205-like" evidence="6">
    <location>
        <begin position="29"/>
        <end position="125"/>
    </location>
</feature>
<dbReference type="InterPro" id="IPR053009">
    <property type="entry name" value="Xanthocillin_Biosynth-Assoc"/>
</dbReference>
<dbReference type="InterPro" id="IPR025423">
    <property type="entry name" value="TMEM205-like"/>
</dbReference>
<dbReference type="Pfam" id="PF13664">
    <property type="entry name" value="DUF4149"/>
    <property type="match status" value="1"/>
</dbReference>
<sequence length="183" mass="20040">MSNRSILLTGAPYHILAPLSSWLPASDTQQTCIGTVIQFKTLPTLQFSDLQTKTFPWYFGLQTTLPLALAVTLPGRPFGPAGGIQGLFDSANRWGTLLPLATIFITGLVNWAVLLPVSKECIVERRKQEEKDGKRSWDPQPHSQEMAALNKKFGILHGISSLLNVVNFVASVVYGVTLAGRIH</sequence>